<dbReference type="InterPro" id="IPR002591">
    <property type="entry name" value="Phosphodiest/P_Trfase"/>
</dbReference>
<gene>
    <name evidence="14" type="primary">LAS21</name>
    <name evidence="14" type="ORF">AWJ20_4809</name>
</gene>
<keyword evidence="7 12" id="KW-0812">Transmembrane</keyword>
<name>A0A167EB56_9ASCO</name>
<dbReference type="Proteomes" id="UP000189580">
    <property type="component" value="Chromosome d"/>
</dbReference>
<evidence type="ECO:0000313" key="15">
    <source>
        <dbReference type="Proteomes" id="UP000189580"/>
    </source>
</evidence>
<evidence type="ECO:0000256" key="9">
    <source>
        <dbReference type="ARBA" id="ARBA00022989"/>
    </source>
</evidence>
<dbReference type="EMBL" id="CP014502">
    <property type="protein sequence ID" value="ANB13858.1"/>
    <property type="molecule type" value="Genomic_DNA"/>
</dbReference>
<evidence type="ECO:0000256" key="3">
    <source>
        <dbReference type="ARBA" id="ARBA00005315"/>
    </source>
</evidence>
<dbReference type="InterPro" id="IPR039527">
    <property type="entry name" value="PIGG/GPI7"/>
</dbReference>
<dbReference type="RefSeq" id="XP_018736335.1">
    <property type="nucleotide sequence ID" value="XM_018881903.1"/>
</dbReference>
<feature type="transmembrane region" description="Helical" evidence="12">
    <location>
        <begin position="604"/>
        <end position="623"/>
    </location>
</feature>
<dbReference type="GO" id="GO:0005789">
    <property type="term" value="C:endoplasmic reticulum membrane"/>
    <property type="evidence" value="ECO:0007669"/>
    <property type="project" value="UniProtKB-SubCell"/>
</dbReference>
<keyword evidence="5 12" id="KW-0337">GPI-anchor biosynthesis</keyword>
<dbReference type="InterPro" id="IPR045687">
    <property type="entry name" value="PIGG/GPI7_C"/>
</dbReference>
<feature type="transmembrane region" description="Helical" evidence="12">
    <location>
        <begin position="866"/>
        <end position="884"/>
    </location>
</feature>
<evidence type="ECO:0000256" key="11">
    <source>
        <dbReference type="ARBA" id="ARBA00023180"/>
    </source>
</evidence>
<evidence type="ECO:0000256" key="4">
    <source>
        <dbReference type="ARBA" id="ARBA00020830"/>
    </source>
</evidence>
<comment type="subcellular location">
    <subcellularLocation>
        <location evidence="1 12">Endoplasmic reticulum membrane</location>
        <topology evidence="1 12">Multi-pass membrane protein</topology>
    </subcellularLocation>
</comment>
<dbReference type="PANTHER" id="PTHR23072:SF0">
    <property type="entry name" value="GPI ETHANOLAMINE PHOSPHATE TRANSFERASE 2"/>
    <property type="match status" value="1"/>
</dbReference>
<dbReference type="Pfam" id="PF19316">
    <property type="entry name" value="PIGO_PIGG"/>
    <property type="match status" value="1"/>
</dbReference>
<dbReference type="Pfam" id="PF01663">
    <property type="entry name" value="Phosphodiest"/>
    <property type="match status" value="1"/>
</dbReference>
<keyword evidence="10 12" id="KW-0472">Membrane</keyword>
<feature type="transmembrane region" description="Helical" evidence="12">
    <location>
        <begin position="580"/>
        <end position="598"/>
    </location>
</feature>
<evidence type="ECO:0000256" key="5">
    <source>
        <dbReference type="ARBA" id="ARBA00022502"/>
    </source>
</evidence>
<evidence type="ECO:0000256" key="12">
    <source>
        <dbReference type="RuleBase" id="RU367106"/>
    </source>
</evidence>
<feature type="transmembrane region" description="Helical" evidence="12">
    <location>
        <begin position="692"/>
        <end position="715"/>
    </location>
</feature>
<evidence type="ECO:0000256" key="8">
    <source>
        <dbReference type="ARBA" id="ARBA00022824"/>
    </source>
</evidence>
<reference evidence="14 15" key="1">
    <citation type="submission" date="2016-02" db="EMBL/GenBank/DDBJ databases">
        <title>Complete genome sequence and transcriptome regulation of the pentose utilising yeast Sugiyamaella lignohabitans.</title>
        <authorList>
            <person name="Bellasio M."/>
            <person name="Peymann A."/>
            <person name="Valli M."/>
            <person name="Sipitzky M."/>
            <person name="Graf A."/>
            <person name="Sauer M."/>
            <person name="Marx H."/>
            <person name="Mattanovich D."/>
        </authorList>
    </citation>
    <scope>NUCLEOTIDE SEQUENCE [LARGE SCALE GENOMIC DNA]</scope>
    <source>
        <strain evidence="14 15">CBS 10342</strain>
    </source>
</reference>
<feature type="transmembrane region" description="Helical" evidence="12">
    <location>
        <begin position="480"/>
        <end position="499"/>
    </location>
</feature>
<comment type="function">
    <text evidence="12">Ethanolamine phosphate transferase involved in glycosylphosphatidylinositol-anchor biosynthesis. Transfers ethanolamine phosphate to the GPI second mannose.</text>
</comment>
<dbReference type="Gene3D" id="3.40.720.10">
    <property type="entry name" value="Alkaline Phosphatase, subunit A"/>
    <property type="match status" value="1"/>
</dbReference>
<dbReference type="SUPFAM" id="SSF53649">
    <property type="entry name" value="Alkaline phosphatase-like"/>
    <property type="match status" value="1"/>
</dbReference>
<evidence type="ECO:0000256" key="2">
    <source>
        <dbReference type="ARBA" id="ARBA00004687"/>
    </source>
</evidence>
<keyword evidence="11" id="KW-0325">Glycoprotein</keyword>
<keyword evidence="8 12" id="KW-0256">Endoplasmic reticulum</keyword>
<dbReference type="GeneID" id="30036981"/>
<dbReference type="PANTHER" id="PTHR23072">
    <property type="entry name" value="PHOSPHATIDYLINOSITOL GLYCAN-RELATED"/>
    <property type="match status" value="1"/>
</dbReference>
<feature type="transmembrane region" description="Helical" evidence="12">
    <location>
        <begin position="776"/>
        <end position="804"/>
    </location>
</feature>
<dbReference type="InterPro" id="IPR017850">
    <property type="entry name" value="Alkaline_phosphatase_core_sf"/>
</dbReference>
<proteinExistence type="inferred from homology"/>
<keyword evidence="9 12" id="KW-1133">Transmembrane helix</keyword>
<organism evidence="14 15">
    <name type="scientific">Sugiyamaella lignohabitans</name>
    <dbReference type="NCBI Taxonomy" id="796027"/>
    <lineage>
        <taxon>Eukaryota</taxon>
        <taxon>Fungi</taxon>
        <taxon>Dikarya</taxon>
        <taxon>Ascomycota</taxon>
        <taxon>Saccharomycotina</taxon>
        <taxon>Dipodascomycetes</taxon>
        <taxon>Dipodascales</taxon>
        <taxon>Trichomonascaceae</taxon>
        <taxon>Sugiyamaella</taxon>
    </lineage>
</organism>
<dbReference type="InterPro" id="IPR037674">
    <property type="entry name" value="PIG-G_N"/>
</dbReference>
<dbReference type="KEGG" id="slb:AWJ20_4809"/>
<dbReference type="CDD" id="cd16024">
    <property type="entry name" value="GPI_EPT_2"/>
    <property type="match status" value="1"/>
</dbReference>
<keyword evidence="6 12" id="KW-0808">Transferase</keyword>
<comment type="similarity">
    <text evidence="3 12">Belongs to the PIGG/PIGN/PIGO family. PIGG subfamily.</text>
</comment>
<feature type="domain" description="GPI ethanolamine phosphate transferase 2 C-terminal" evidence="13">
    <location>
        <begin position="443"/>
        <end position="882"/>
    </location>
</feature>
<feature type="transmembrane region" description="Helical" evidence="12">
    <location>
        <begin position="825"/>
        <end position="846"/>
    </location>
</feature>
<sequence length="885" mass="98416">MNTSVRKWILIGVILCLQLGGFGLFARGFFPKKLVLPGEGVFFSDENGMLSVDELEPRFDKLILVVIDALRSDFIFSSGRSAMSEVHRLIRDGAGFPFTAHSTPPTVTLPRIKGLTTGSTPNFLDAILNIAESDTSSTLANQDSWVNQIQKQGKRLHMFGDDTWIKLFPRAFEKFDGTASFFVSDYTEVDNNVTRHIDYELGPGRESWDTLILHYLGLDHIGHKGGPDSVFMPEKQREMDHIIHKLYENMEENTLLVVTGDHGMNEAGNHGGSSSGETSAGMVFLSPKFVQIKNSSQEGNNGHKAPLDNPTEGEFTYYSRIQQTDLVPTLASLLKFPIPRNSLGVVIPDILELWENGEKAIILEQNVKQFVHVMASTYPGFDKIDVDIEMKCQAAQDSVELGEVDELRCLWWRLKSGGREIYGDKDLVFEFLYGCQDLLSKAASNYVERDLQFGLGLVILSAIVAISAVFLLKFSANLKIVLIIIAGVFSASMFGSSLVEEEHHFWYWGATGWLSWLYITSSRRKFRDGGNWIACLMLIRIIRGWNQTGQKYAGGPDTAKWLGQDSLGDNMGMESGAGQVLWGLVLVQYASLLGKLWLGGFSDVSSLAGFVFSFCIAMSSLVFKINMAIQSGEFVPKYLQFIVVSADDSEGLINLARLSFFTIGLASLYELSKLILAPRDNRVAVSSSLTNLSYIFEAFLVTQTRTVNIPLFIFFHLLRTYLARAYLINHRSSRDIVIIITIFTLILQHVSFFAMGNSNSLASIDLSNAYNGISSYQIVLVGVLTFVNNWVGPLYWTVAGLTMLIDSGIIPQTTTKAQIISNKILISQMFFSIATAGILGACYVLKHHLFIWTVFSPKLLYSAAWLILQHGLIDIMASTALAYLF</sequence>
<evidence type="ECO:0000256" key="6">
    <source>
        <dbReference type="ARBA" id="ARBA00022679"/>
    </source>
</evidence>
<evidence type="ECO:0000256" key="10">
    <source>
        <dbReference type="ARBA" id="ARBA00023136"/>
    </source>
</evidence>
<evidence type="ECO:0000256" key="1">
    <source>
        <dbReference type="ARBA" id="ARBA00004477"/>
    </source>
</evidence>
<accession>A0A167EB56</accession>
<comment type="pathway">
    <text evidence="2 12">Glycolipid biosynthesis; glycosylphosphatidylinositol-anchor biosynthesis.</text>
</comment>
<evidence type="ECO:0000313" key="14">
    <source>
        <dbReference type="EMBL" id="ANB13858.1"/>
    </source>
</evidence>
<feature type="transmembrane region" description="Helical" evidence="12">
    <location>
        <begin position="453"/>
        <end position="473"/>
    </location>
</feature>
<evidence type="ECO:0000259" key="13">
    <source>
        <dbReference type="Pfam" id="PF19316"/>
    </source>
</evidence>
<feature type="transmembrane region" description="Helical" evidence="12">
    <location>
        <begin position="736"/>
        <end position="756"/>
    </location>
</feature>
<protein>
    <recommendedName>
        <fullName evidence="4 12">GPI ethanolamine phosphate transferase 2</fullName>
    </recommendedName>
</protein>
<dbReference type="GO" id="GO:0006506">
    <property type="term" value="P:GPI anchor biosynthetic process"/>
    <property type="evidence" value="ECO:0007669"/>
    <property type="project" value="UniProtKB-UniPathway"/>
</dbReference>
<dbReference type="OrthoDB" id="272139at2759"/>
<keyword evidence="15" id="KW-1185">Reference proteome</keyword>
<dbReference type="UniPathway" id="UPA00196"/>
<evidence type="ECO:0000256" key="7">
    <source>
        <dbReference type="ARBA" id="ARBA00022692"/>
    </source>
</evidence>
<dbReference type="AlphaFoldDB" id="A0A167EB56"/>
<dbReference type="GO" id="GO:0051267">
    <property type="term" value="F:CP2 mannose-ethanolamine phosphotransferase activity"/>
    <property type="evidence" value="ECO:0007669"/>
    <property type="project" value="TreeGrafter"/>
</dbReference>